<dbReference type="AlphaFoldDB" id="A0A2I1K1D9"/>
<dbReference type="InterPro" id="IPR036640">
    <property type="entry name" value="ABC1_TM_sf"/>
</dbReference>
<dbReference type="GO" id="GO:0015421">
    <property type="term" value="F:ABC-type oligopeptide transporter activity"/>
    <property type="evidence" value="ECO:0007669"/>
    <property type="project" value="TreeGrafter"/>
</dbReference>
<sequence>MSFFIYTESVRRDQMKKKWAIFRYINQLIFEVDRKFYPIALTKVIVKAWLPMARLLVSGGLVNYLLQATHPSDLTGYLLYTLKMMGLLILAEMLLVYSNQWIENKFSDRIRLLTLAQVLSYQVLMDYPLIIGEENSAAFKGAVYAADHNGTPLMGFILRGVELVGAGIGIILYTTLLFQLDSVMLGLILILVIFLLVIKHFQLKLKRSNRDERLSNETQYQYARKVMSDHRVGKDIRLYSMMNWISEIQAQLMKQYYQIIRPTNRLNRIESIGVLLMTLLMSGLAYYYSLQSLIKGEIAVGDFVVYVGLVTVVITVLSQLIEESAMTLEYLIDIEPFYDYMHLDPIFKGEQPLATEGVPFEIKLEKVTYRYPNRQEAIIDQMDLTIQPGEKLAIVGTNGAGKTTLVKLILGLLEPTSGRILINGTNLREFDRKAYYQQIAPVFQDTHLFTFNIRDTILQGAPYDPGKYRVALEQSGMDQVIDKLPEGDQTKIVRQVDYDGVELSGGQMQKLKLAQALYKDAPILILDEPTAALDPLSESEVYQHYLAFSKGKTALFISHRLASTQFCDRIIYLDDGYIKEMGTHEELLASHEAYAEMFHHQAYYYRDLGDGNEEPEAVSEQGGVI</sequence>
<dbReference type="GO" id="GO:0016887">
    <property type="term" value="F:ATP hydrolysis activity"/>
    <property type="evidence" value="ECO:0007669"/>
    <property type="project" value="InterPro"/>
</dbReference>
<evidence type="ECO:0000313" key="11">
    <source>
        <dbReference type="Proteomes" id="UP000234384"/>
    </source>
</evidence>
<feature type="transmembrane region" description="Helical" evidence="7">
    <location>
        <begin position="269"/>
        <end position="288"/>
    </location>
</feature>
<evidence type="ECO:0000256" key="6">
    <source>
        <dbReference type="ARBA" id="ARBA00023136"/>
    </source>
</evidence>
<dbReference type="SMART" id="SM00382">
    <property type="entry name" value="AAA"/>
    <property type="match status" value="1"/>
</dbReference>
<feature type="transmembrane region" description="Helical" evidence="7">
    <location>
        <begin position="156"/>
        <end position="176"/>
    </location>
</feature>
<dbReference type="InterPro" id="IPR017871">
    <property type="entry name" value="ABC_transporter-like_CS"/>
</dbReference>
<evidence type="ECO:0008006" key="12">
    <source>
        <dbReference type="Google" id="ProtNLM"/>
    </source>
</evidence>
<dbReference type="PROSITE" id="PS50929">
    <property type="entry name" value="ABC_TM1F"/>
    <property type="match status" value="1"/>
</dbReference>
<dbReference type="GO" id="GO:0005886">
    <property type="term" value="C:plasma membrane"/>
    <property type="evidence" value="ECO:0007669"/>
    <property type="project" value="UniProtKB-SubCell"/>
</dbReference>
<evidence type="ECO:0000259" key="9">
    <source>
        <dbReference type="PROSITE" id="PS50929"/>
    </source>
</evidence>
<dbReference type="InterPro" id="IPR003593">
    <property type="entry name" value="AAA+_ATPase"/>
</dbReference>
<accession>A0A2I1K1D9</accession>
<dbReference type="OrthoDB" id="9802264at2"/>
<evidence type="ECO:0000256" key="7">
    <source>
        <dbReference type="SAM" id="Phobius"/>
    </source>
</evidence>
<keyword evidence="3" id="KW-0547">Nucleotide-binding</keyword>
<evidence type="ECO:0000313" key="10">
    <source>
        <dbReference type="EMBL" id="PKY89484.1"/>
    </source>
</evidence>
<dbReference type="Proteomes" id="UP000234384">
    <property type="component" value="Unassembled WGS sequence"/>
</dbReference>
<feature type="transmembrane region" description="Helical" evidence="7">
    <location>
        <begin position="303"/>
        <end position="321"/>
    </location>
</feature>
<feature type="domain" description="ABC transporter" evidence="8">
    <location>
        <begin position="362"/>
        <end position="600"/>
    </location>
</feature>
<dbReference type="Gene3D" id="3.40.50.300">
    <property type="entry name" value="P-loop containing nucleotide triphosphate hydrolases"/>
    <property type="match status" value="1"/>
</dbReference>
<dbReference type="InterPro" id="IPR011527">
    <property type="entry name" value="ABC1_TM_dom"/>
</dbReference>
<dbReference type="InterPro" id="IPR027417">
    <property type="entry name" value="P-loop_NTPase"/>
</dbReference>
<dbReference type="CDD" id="cd03228">
    <property type="entry name" value="ABCC_MRP_Like"/>
    <property type="match status" value="1"/>
</dbReference>
<dbReference type="SUPFAM" id="SSF90123">
    <property type="entry name" value="ABC transporter transmembrane region"/>
    <property type="match status" value="1"/>
</dbReference>
<proteinExistence type="predicted"/>
<protein>
    <recommendedName>
        <fullName evidence="12">ABC transporter ATP-binding protein</fullName>
    </recommendedName>
</protein>
<feature type="domain" description="ABC transmembrane type-1" evidence="9">
    <location>
        <begin position="161"/>
        <end position="329"/>
    </location>
</feature>
<keyword evidence="6 7" id="KW-0472">Membrane</keyword>
<evidence type="ECO:0000256" key="4">
    <source>
        <dbReference type="ARBA" id="ARBA00022840"/>
    </source>
</evidence>
<keyword evidence="2 7" id="KW-0812">Transmembrane</keyword>
<dbReference type="Gene3D" id="1.20.1560.10">
    <property type="entry name" value="ABC transporter type 1, transmembrane domain"/>
    <property type="match status" value="1"/>
</dbReference>
<evidence type="ECO:0000259" key="8">
    <source>
        <dbReference type="PROSITE" id="PS50893"/>
    </source>
</evidence>
<feature type="transmembrane region" description="Helical" evidence="7">
    <location>
        <begin position="44"/>
        <end position="65"/>
    </location>
</feature>
<dbReference type="EMBL" id="PKHE01000007">
    <property type="protein sequence ID" value="PKY89484.1"/>
    <property type="molecule type" value="Genomic_DNA"/>
</dbReference>
<dbReference type="PROSITE" id="PS50893">
    <property type="entry name" value="ABC_TRANSPORTER_2"/>
    <property type="match status" value="1"/>
</dbReference>
<evidence type="ECO:0000256" key="3">
    <source>
        <dbReference type="ARBA" id="ARBA00022741"/>
    </source>
</evidence>
<feature type="transmembrane region" description="Helical" evidence="7">
    <location>
        <begin position="182"/>
        <end position="201"/>
    </location>
</feature>
<dbReference type="SUPFAM" id="SSF52540">
    <property type="entry name" value="P-loop containing nucleoside triphosphate hydrolases"/>
    <property type="match status" value="1"/>
</dbReference>
<comment type="caution">
    <text evidence="10">The sequence shown here is derived from an EMBL/GenBank/DDBJ whole genome shotgun (WGS) entry which is preliminary data.</text>
</comment>
<reference evidence="10 11" key="1">
    <citation type="submission" date="2017-12" db="EMBL/GenBank/DDBJ databases">
        <title>Phylogenetic diversity of female urinary microbiome.</title>
        <authorList>
            <person name="Thomas-White K."/>
            <person name="Wolfe A.J."/>
        </authorList>
    </citation>
    <scope>NUCLEOTIDE SEQUENCE [LARGE SCALE GENOMIC DNA]</scope>
    <source>
        <strain evidence="10 11">UMB0898</strain>
    </source>
</reference>
<gene>
    <name evidence="10" type="ORF">CYJ57_03730</name>
</gene>
<evidence type="ECO:0000256" key="5">
    <source>
        <dbReference type="ARBA" id="ARBA00022989"/>
    </source>
</evidence>
<dbReference type="InterPro" id="IPR003439">
    <property type="entry name" value="ABC_transporter-like_ATP-bd"/>
</dbReference>
<organism evidence="10 11">
    <name type="scientific">Falseniella ignava</name>
    <dbReference type="NCBI Taxonomy" id="137730"/>
    <lineage>
        <taxon>Bacteria</taxon>
        <taxon>Bacillati</taxon>
        <taxon>Bacillota</taxon>
        <taxon>Bacilli</taxon>
        <taxon>Lactobacillales</taxon>
        <taxon>Aerococcaceae</taxon>
        <taxon>Falseniella</taxon>
    </lineage>
</organism>
<keyword evidence="5 7" id="KW-1133">Transmembrane helix</keyword>
<comment type="subcellular location">
    <subcellularLocation>
        <location evidence="1">Cell membrane</location>
        <topology evidence="1">Multi-pass membrane protein</topology>
    </subcellularLocation>
</comment>
<dbReference type="PANTHER" id="PTHR43394">
    <property type="entry name" value="ATP-DEPENDENT PERMEASE MDL1, MITOCHONDRIAL"/>
    <property type="match status" value="1"/>
</dbReference>
<evidence type="ECO:0000256" key="1">
    <source>
        <dbReference type="ARBA" id="ARBA00004651"/>
    </source>
</evidence>
<dbReference type="Pfam" id="PF00005">
    <property type="entry name" value="ABC_tran"/>
    <property type="match status" value="1"/>
</dbReference>
<dbReference type="GO" id="GO:0005524">
    <property type="term" value="F:ATP binding"/>
    <property type="evidence" value="ECO:0007669"/>
    <property type="project" value="UniProtKB-KW"/>
</dbReference>
<dbReference type="PANTHER" id="PTHR43394:SF1">
    <property type="entry name" value="ATP-BINDING CASSETTE SUB-FAMILY B MEMBER 10, MITOCHONDRIAL"/>
    <property type="match status" value="1"/>
</dbReference>
<feature type="transmembrane region" description="Helical" evidence="7">
    <location>
        <begin position="77"/>
        <end position="97"/>
    </location>
</feature>
<name>A0A2I1K1D9_9LACT</name>
<dbReference type="PROSITE" id="PS00211">
    <property type="entry name" value="ABC_TRANSPORTER_1"/>
    <property type="match status" value="1"/>
</dbReference>
<keyword evidence="4" id="KW-0067">ATP-binding</keyword>
<dbReference type="InterPro" id="IPR039421">
    <property type="entry name" value="Type_1_exporter"/>
</dbReference>
<evidence type="ECO:0000256" key="2">
    <source>
        <dbReference type="ARBA" id="ARBA00022692"/>
    </source>
</evidence>